<dbReference type="GO" id="GO:0003700">
    <property type="term" value="F:DNA-binding transcription factor activity"/>
    <property type="evidence" value="ECO:0007669"/>
    <property type="project" value="InterPro"/>
</dbReference>
<dbReference type="PROSITE" id="PS50931">
    <property type="entry name" value="HTH_LYSR"/>
    <property type="match status" value="1"/>
</dbReference>
<dbReference type="EMBL" id="FKBS01000007">
    <property type="protein sequence ID" value="SAH93938.1"/>
    <property type="molecule type" value="Genomic_DNA"/>
</dbReference>
<gene>
    <name evidence="6" type="primary">cysL_1</name>
    <name evidence="6" type="ORF">SAMEA1982600_00660</name>
</gene>
<organism evidence="6 7">
    <name type="scientific">Bordetella ansorpii</name>
    <dbReference type="NCBI Taxonomy" id="288768"/>
    <lineage>
        <taxon>Bacteria</taxon>
        <taxon>Pseudomonadati</taxon>
        <taxon>Pseudomonadota</taxon>
        <taxon>Betaproteobacteria</taxon>
        <taxon>Burkholderiales</taxon>
        <taxon>Alcaligenaceae</taxon>
        <taxon>Bordetella</taxon>
    </lineage>
</organism>
<dbReference type="RefSeq" id="WP_066407969.1">
    <property type="nucleotide sequence ID" value="NZ_FKBS01000007.1"/>
</dbReference>
<evidence type="ECO:0000256" key="3">
    <source>
        <dbReference type="ARBA" id="ARBA00023125"/>
    </source>
</evidence>
<evidence type="ECO:0000313" key="7">
    <source>
        <dbReference type="Proteomes" id="UP000077037"/>
    </source>
</evidence>
<dbReference type="PANTHER" id="PTHR30419">
    <property type="entry name" value="HTH-TYPE TRANSCRIPTIONAL REGULATOR YBHD"/>
    <property type="match status" value="1"/>
</dbReference>
<feature type="domain" description="HTH lysR-type" evidence="5">
    <location>
        <begin position="3"/>
        <end position="60"/>
    </location>
</feature>
<dbReference type="SUPFAM" id="SSF53850">
    <property type="entry name" value="Periplasmic binding protein-like II"/>
    <property type="match status" value="1"/>
</dbReference>
<keyword evidence="2" id="KW-0805">Transcription regulation</keyword>
<dbReference type="Pfam" id="PF03466">
    <property type="entry name" value="LysR_substrate"/>
    <property type="match status" value="1"/>
</dbReference>
<dbReference type="PANTHER" id="PTHR30419:SF2">
    <property type="entry name" value="LYSR FAMILY TRANSCRIPTIONAL REGULATOR"/>
    <property type="match status" value="1"/>
</dbReference>
<dbReference type="SUPFAM" id="SSF46785">
    <property type="entry name" value="Winged helix' DNA-binding domain"/>
    <property type="match status" value="1"/>
</dbReference>
<dbReference type="Gene3D" id="1.10.10.10">
    <property type="entry name" value="Winged helix-like DNA-binding domain superfamily/Winged helix DNA-binding domain"/>
    <property type="match status" value="1"/>
</dbReference>
<comment type="similarity">
    <text evidence="1">Belongs to the LysR transcriptional regulatory family.</text>
</comment>
<accession>A0A157LAT1</accession>
<evidence type="ECO:0000256" key="1">
    <source>
        <dbReference type="ARBA" id="ARBA00009437"/>
    </source>
</evidence>
<dbReference type="InterPro" id="IPR005119">
    <property type="entry name" value="LysR_subst-bd"/>
</dbReference>
<dbReference type="OrthoDB" id="9785974at2"/>
<dbReference type="CDD" id="cd08421">
    <property type="entry name" value="PBP2_LTTR_like_1"/>
    <property type="match status" value="1"/>
</dbReference>
<dbReference type="Pfam" id="PF00126">
    <property type="entry name" value="HTH_1"/>
    <property type="match status" value="1"/>
</dbReference>
<proteinExistence type="inferred from homology"/>
<evidence type="ECO:0000313" key="6">
    <source>
        <dbReference type="EMBL" id="SAH93938.1"/>
    </source>
</evidence>
<dbReference type="GO" id="GO:0003677">
    <property type="term" value="F:DNA binding"/>
    <property type="evidence" value="ECO:0007669"/>
    <property type="project" value="UniProtKB-KW"/>
</dbReference>
<dbReference type="Gene3D" id="3.40.190.290">
    <property type="match status" value="1"/>
</dbReference>
<dbReference type="InterPro" id="IPR036388">
    <property type="entry name" value="WH-like_DNA-bd_sf"/>
</dbReference>
<keyword evidence="3" id="KW-0238">DNA-binding</keyword>
<name>A0A157LAT1_9BORD</name>
<dbReference type="GO" id="GO:0005829">
    <property type="term" value="C:cytosol"/>
    <property type="evidence" value="ECO:0007669"/>
    <property type="project" value="TreeGrafter"/>
</dbReference>
<keyword evidence="4" id="KW-0804">Transcription</keyword>
<evidence type="ECO:0000259" key="5">
    <source>
        <dbReference type="PROSITE" id="PS50931"/>
    </source>
</evidence>
<protein>
    <submittedName>
        <fullName evidence="6">LysR family transcriptional regulator</fullName>
    </submittedName>
</protein>
<dbReference type="InterPro" id="IPR050950">
    <property type="entry name" value="HTH-type_LysR_regulators"/>
</dbReference>
<dbReference type="InterPro" id="IPR036390">
    <property type="entry name" value="WH_DNA-bd_sf"/>
</dbReference>
<evidence type="ECO:0000256" key="2">
    <source>
        <dbReference type="ARBA" id="ARBA00023015"/>
    </source>
</evidence>
<sequence>MRHDLTDLRLFLNVGETLNLTRAAERTFLSLPAASARIKHMEEAFKARLLVRMATGVALTPVGEVLLKHANAVFRQLECLNADLQPYASGVKGKLRLLANTTATNSFLADALSTFLAENPDVDVELEEKISGDIVIAVRAGAGDLGLVAGNIDVSGLDVTPLFRDELTVVTALDHPLAGNDTVQFLDLLDTYQFVGIHPNSAIQTFLEDIASGLGKRICQRVHVGSFEAVCRMVEAGAGIAVVPRACVARYSRFDKLRVIRLEDSWAMRDRLLCRQRGRDLPRFAESFIEHVQRAAAG</sequence>
<dbReference type="InterPro" id="IPR000847">
    <property type="entry name" value="LysR_HTH_N"/>
</dbReference>
<reference evidence="6 7" key="1">
    <citation type="submission" date="2016-03" db="EMBL/GenBank/DDBJ databases">
        <authorList>
            <consortium name="Pathogen Informatics"/>
        </authorList>
    </citation>
    <scope>NUCLEOTIDE SEQUENCE [LARGE SCALE GENOMIC DNA]</scope>
    <source>
        <strain evidence="6 7">NCTC13364</strain>
    </source>
</reference>
<evidence type="ECO:0000256" key="4">
    <source>
        <dbReference type="ARBA" id="ARBA00023163"/>
    </source>
</evidence>
<dbReference type="Proteomes" id="UP000077037">
    <property type="component" value="Unassembled WGS sequence"/>
</dbReference>
<dbReference type="AlphaFoldDB" id="A0A157LAT1"/>